<feature type="compositionally biased region" description="Polar residues" evidence="1">
    <location>
        <begin position="336"/>
        <end position="355"/>
    </location>
</feature>
<dbReference type="SUPFAM" id="SSF81296">
    <property type="entry name" value="E set domains"/>
    <property type="match status" value="1"/>
</dbReference>
<feature type="compositionally biased region" description="Low complexity" evidence="1">
    <location>
        <begin position="811"/>
        <end position="827"/>
    </location>
</feature>
<feature type="domain" description="Arrestin-like N-terminal" evidence="2">
    <location>
        <begin position="137"/>
        <end position="276"/>
    </location>
</feature>
<dbReference type="InterPro" id="IPR014752">
    <property type="entry name" value="Arrestin-like_C"/>
</dbReference>
<evidence type="ECO:0000256" key="1">
    <source>
        <dbReference type="SAM" id="MobiDB-lite"/>
    </source>
</evidence>
<dbReference type="OrthoDB" id="7785529at2759"/>
<feature type="region of interest" description="Disordered" evidence="1">
    <location>
        <begin position="617"/>
        <end position="676"/>
    </location>
</feature>
<dbReference type="InParanoid" id="A0A2K1QS66"/>
<feature type="region of interest" description="Disordered" evidence="1">
    <location>
        <begin position="689"/>
        <end position="749"/>
    </location>
</feature>
<name>A0A2K1QS66_9PEZI</name>
<keyword evidence="4" id="KW-1185">Reference proteome</keyword>
<feature type="compositionally biased region" description="Basic and acidic residues" evidence="1">
    <location>
        <begin position="832"/>
        <end position="843"/>
    </location>
</feature>
<feature type="compositionally biased region" description="Low complexity" evidence="1">
    <location>
        <begin position="763"/>
        <end position="780"/>
    </location>
</feature>
<comment type="caution">
    <text evidence="3">The sequence shown here is derived from an EMBL/GenBank/DDBJ whole genome shotgun (WGS) entry which is preliminary data.</text>
</comment>
<dbReference type="Pfam" id="PF00339">
    <property type="entry name" value="Arrestin_N"/>
    <property type="match status" value="1"/>
</dbReference>
<feature type="region of interest" description="Disordered" evidence="1">
    <location>
        <begin position="811"/>
        <end position="924"/>
    </location>
</feature>
<feature type="compositionally biased region" description="Polar residues" evidence="1">
    <location>
        <begin position="633"/>
        <end position="642"/>
    </location>
</feature>
<evidence type="ECO:0000313" key="4">
    <source>
        <dbReference type="Proteomes" id="UP000243797"/>
    </source>
</evidence>
<feature type="compositionally biased region" description="Low complexity" evidence="1">
    <location>
        <begin position="51"/>
        <end position="64"/>
    </location>
</feature>
<dbReference type="EMBL" id="NKHZ01000049">
    <property type="protein sequence ID" value="PNS17703.1"/>
    <property type="molecule type" value="Genomic_DNA"/>
</dbReference>
<dbReference type="PANTHER" id="PTHR11188">
    <property type="entry name" value="ARRESTIN DOMAIN CONTAINING PROTEIN"/>
    <property type="match status" value="1"/>
</dbReference>
<feature type="region of interest" description="Disordered" evidence="1">
    <location>
        <begin position="29"/>
        <end position="76"/>
    </location>
</feature>
<proteinExistence type="predicted"/>
<feature type="compositionally biased region" description="Polar residues" evidence="1">
    <location>
        <begin position="866"/>
        <end position="888"/>
    </location>
</feature>
<dbReference type="PANTHER" id="PTHR11188:SF161">
    <property type="entry name" value="PH-RESPONSE REGULATOR PROTEIN PALF_RIM8"/>
    <property type="match status" value="1"/>
</dbReference>
<organism evidence="3 4">
    <name type="scientific">Sphaceloma murrayae</name>
    <dbReference type="NCBI Taxonomy" id="2082308"/>
    <lineage>
        <taxon>Eukaryota</taxon>
        <taxon>Fungi</taxon>
        <taxon>Dikarya</taxon>
        <taxon>Ascomycota</taxon>
        <taxon>Pezizomycotina</taxon>
        <taxon>Dothideomycetes</taxon>
        <taxon>Dothideomycetidae</taxon>
        <taxon>Myriangiales</taxon>
        <taxon>Elsinoaceae</taxon>
        <taxon>Sphaceloma</taxon>
    </lineage>
</organism>
<dbReference type="Gene3D" id="2.60.40.640">
    <property type="match status" value="1"/>
</dbReference>
<feature type="compositionally biased region" description="Polar residues" evidence="1">
    <location>
        <begin position="29"/>
        <end position="38"/>
    </location>
</feature>
<protein>
    <recommendedName>
        <fullName evidence="2">Arrestin-like N-terminal domain-containing protein</fullName>
    </recommendedName>
</protein>
<dbReference type="AlphaFoldDB" id="A0A2K1QS66"/>
<dbReference type="GO" id="GO:0005886">
    <property type="term" value="C:plasma membrane"/>
    <property type="evidence" value="ECO:0007669"/>
    <property type="project" value="TreeGrafter"/>
</dbReference>
<dbReference type="InterPro" id="IPR050357">
    <property type="entry name" value="Arrestin_domain-protein"/>
</dbReference>
<dbReference type="InterPro" id="IPR011021">
    <property type="entry name" value="Arrestin-like_N"/>
</dbReference>
<dbReference type="GO" id="GO:0031625">
    <property type="term" value="F:ubiquitin protein ligase binding"/>
    <property type="evidence" value="ECO:0007669"/>
    <property type="project" value="TreeGrafter"/>
</dbReference>
<dbReference type="InterPro" id="IPR014756">
    <property type="entry name" value="Ig_E-set"/>
</dbReference>
<feature type="compositionally biased region" description="Basic and acidic residues" evidence="1">
    <location>
        <begin position="903"/>
        <end position="912"/>
    </location>
</feature>
<evidence type="ECO:0000259" key="2">
    <source>
        <dbReference type="Pfam" id="PF00339"/>
    </source>
</evidence>
<evidence type="ECO:0000313" key="3">
    <source>
        <dbReference type="EMBL" id="PNS17703.1"/>
    </source>
</evidence>
<accession>A0A2K1QS66</accession>
<feature type="compositionally biased region" description="Polar residues" evidence="1">
    <location>
        <begin position="781"/>
        <end position="790"/>
    </location>
</feature>
<dbReference type="GO" id="GO:0070086">
    <property type="term" value="P:ubiquitin-dependent endocytosis"/>
    <property type="evidence" value="ECO:0007669"/>
    <property type="project" value="TreeGrafter"/>
</dbReference>
<feature type="compositionally biased region" description="Basic and acidic residues" evidence="1">
    <location>
        <begin position="395"/>
        <end position="406"/>
    </location>
</feature>
<feature type="compositionally biased region" description="Basic and acidic residues" evidence="1">
    <location>
        <begin position="720"/>
        <end position="731"/>
    </location>
</feature>
<feature type="region of interest" description="Disordered" evidence="1">
    <location>
        <begin position="305"/>
        <end position="409"/>
    </location>
</feature>
<dbReference type="GO" id="GO:0005829">
    <property type="term" value="C:cytosol"/>
    <property type="evidence" value="ECO:0007669"/>
    <property type="project" value="TreeGrafter"/>
</dbReference>
<dbReference type="GO" id="GO:0030674">
    <property type="term" value="F:protein-macromolecule adaptor activity"/>
    <property type="evidence" value="ECO:0007669"/>
    <property type="project" value="TreeGrafter"/>
</dbReference>
<dbReference type="STRING" id="2082308.A0A2K1QS66"/>
<dbReference type="Proteomes" id="UP000243797">
    <property type="component" value="Unassembled WGS sequence"/>
</dbReference>
<feature type="compositionally biased region" description="Low complexity" evidence="1">
    <location>
        <begin position="359"/>
        <end position="373"/>
    </location>
</feature>
<gene>
    <name evidence="3" type="ORF">CAC42_3098</name>
</gene>
<reference evidence="3 4" key="1">
    <citation type="submission" date="2017-06" db="EMBL/GenBank/DDBJ databases">
        <title>Draft genome sequence of a variant of Elsinoe murrayae.</title>
        <authorList>
            <person name="Cheng Q."/>
        </authorList>
    </citation>
    <scope>NUCLEOTIDE SEQUENCE [LARGE SCALE GENOMIC DNA]</scope>
    <source>
        <strain evidence="3 4">CQ-2017a</strain>
    </source>
</reference>
<feature type="region of interest" description="Disordered" evidence="1">
    <location>
        <begin position="762"/>
        <end position="792"/>
    </location>
</feature>
<sequence length="924" mass="100366">MSLRLESGLLSSIQPNRLLVGFSNSVQHPSRTAYTATPRSRIRHPSHQIASSPDLRLSPSLPESQAATSGSVGDGASDAQLKRVLNLTPHVDHYPRSTMQQASGPNPAALQSPAVKKSLFNRLSSPFGSKSRTVAEFTVQADDPHRRYAPGDVVKGIVILKLLKAVRVTHIVVCLHGYVQVYKTPGGAPPEGFRAHNNLIGKGRGNRRGEYFGNGFATLFEDERVVCGDGRLEEGNYKFEFKMRFPDETMPSSIDFERGTISYMITATMTRPNSMAPMVFHDQKISFAESIDVAKLLPPKPRTITLEPLLKRTQTKSSSSKRRAGQTDSMREEDASGSQYAEGQSASRSQASTTGDYVARSPSPSARSSNSRRSSNRHTSDSVQSSRASDCGSALHDRGSNSRRDQPITVHVESLRGGTMRGDTIPLRIAVNHTKHVKSMQGVIVTLYRQARVDTHPSLPLGPTTDGEKRKFEDYYPRSLTGLGGLSLSAAGSSHIFRKDLSQIIMPLIIDPQTLTAELQPKLRVPEDAFPTIACVPGAMISFKYYLEVILDIQGKLAGQDRYFAQTAAESGTPVDVEMSGGDRLGPYPYIDTAAIRRDKSVVACVLEIVLGTHDSERKKGKERAHARHDYGQSETLPSTPYRNEPLTPATTHTSRTWPIDQPSHQAYDANDSYDEYYGEGYDPNYAYDDPSYYGNYDAPSGFSAPPQFEPPNVLDETELSEKERARRAEARLLPSQPPATAGADEISAPSAPVLDLEFGTDSIMSSSSSPQPSWASPLSRNHTNNSQARVSAPRYSQIGLALALPGGTFAPAASQSPSAAAGSSAPNLPPTDDKDELRRRDLVAQASRPPPVPMKDLPLLAGQEGSATGTNGASSVVVSPMESSQRSGYEPLVPSSEELEELRDVGAEGQHRQNGVGLPRYER</sequence>